<reference evidence="3" key="2">
    <citation type="journal article" name="Front. Microbiol.">
        <title>Degradative Capacity of Two Strains of Rhodonia placenta: From Phenotype to Genotype.</title>
        <authorList>
            <person name="Kolle M."/>
            <person name="Horta M.A.C."/>
            <person name="Nowrousian M."/>
            <person name="Ohm R.A."/>
            <person name="Benz J.P."/>
            <person name="Pilgard A."/>
        </authorList>
    </citation>
    <scope>NUCLEOTIDE SEQUENCE</scope>
    <source>
        <strain evidence="3">FPRL280</strain>
    </source>
</reference>
<evidence type="ECO:0000313" key="3">
    <source>
        <dbReference type="EMBL" id="KAF9814786.1"/>
    </source>
</evidence>
<keyword evidence="1" id="KW-0812">Transmembrane</keyword>
<evidence type="ECO:0000256" key="1">
    <source>
        <dbReference type="SAM" id="Phobius"/>
    </source>
</evidence>
<organism evidence="3 4">
    <name type="scientific">Rhodonia placenta</name>
    <dbReference type="NCBI Taxonomy" id="104341"/>
    <lineage>
        <taxon>Eukaryota</taxon>
        <taxon>Fungi</taxon>
        <taxon>Dikarya</taxon>
        <taxon>Basidiomycota</taxon>
        <taxon>Agaricomycotina</taxon>
        <taxon>Agaricomycetes</taxon>
        <taxon>Polyporales</taxon>
        <taxon>Adustoporiaceae</taxon>
        <taxon>Rhodonia</taxon>
    </lineage>
</organism>
<keyword evidence="1" id="KW-0472">Membrane</keyword>
<comment type="caution">
    <text evidence="3">The sequence shown here is derived from an EMBL/GenBank/DDBJ whole genome shotgun (WGS) entry which is preliminary data.</text>
</comment>
<feature type="transmembrane region" description="Helical" evidence="1">
    <location>
        <begin position="85"/>
        <end position="104"/>
    </location>
</feature>
<dbReference type="Pfam" id="PF20151">
    <property type="entry name" value="DUF6533"/>
    <property type="match status" value="1"/>
</dbReference>
<sequence>MSNPESVIISNIQQFYYYISLTALLVYDYVLTIRREIQFIWGNELRLWSIILFYLNRLVMLLLAASSLTSVVPWTAQESCKGLELAYLAAGLMTYVILSGLVVSAHRVHALSHQNWCLSVLTLVLGMESFVVHLYFSAHGVIYLPPVTIAKTISGCQLIEPFTQSIVVKVTYRGTYNGANRAISLERKPLLAELLLRDGQWRCYGFGLTIAIFRSCAIPGGIILNSRQCNIRALCAGIYTSADVHEWEDRRVQNAPLEGEEEIRMEARTITNRQAGRSLSQEEDNVNQCHCSVDIIQGSAVLCGGVVTLRNR</sequence>
<feature type="transmembrane region" description="Helical" evidence="1">
    <location>
        <begin position="15"/>
        <end position="33"/>
    </location>
</feature>
<protein>
    <recommendedName>
        <fullName evidence="2">DUF6533 domain-containing protein</fullName>
    </recommendedName>
</protein>
<dbReference type="EMBL" id="JADOXO010000081">
    <property type="protein sequence ID" value="KAF9814786.1"/>
    <property type="molecule type" value="Genomic_DNA"/>
</dbReference>
<feature type="transmembrane region" description="Helical" evidence="1">
    <location>
        <begin position="116"/>
        <end position="136"/>
    </location>
</feature>
<evidence type="ECO:0000259" key="2">
    <source>
        <dbReference type="Pfam" id="PF20151"/>
    </source>
</evidence>
<reference evidence="3" key="1">
    <citation type="submission" date="2020-11" db="EMBL/GenBank/DDBJ databases">
        <authorList>
            <person name="Koelle M."/>
            <person name="Horta M.A.C."/>
            <person name="Nowrousian M."/>
            <person name="Ohm R.A."/>
            <person name="Benz P."/>
            <person name="Pilgard A."/>
        </authorList>
    </citation>
    <scope>NUCLEOTIDE SEQUENCE</scope>
    <source>
        <strain evidence="3">FPRL280</strain>
    </source>
</reference>
<dbReference type="Proteomes" id="UP000639403">
    <property type="component" value="Unassembled WGS sequence"/>
</dbReference>
<evidence type="ECO:0000313" key="4">
    <source>
        <dbReference type="Proteomes" id="UP000639403"/>
    </source>
</evidence>
<feature type="domain" description="DUF6533" evidence="2">
    <location>
        <begin position="16"/>
        <end position="62"/>
    </location>
</feature>
<proteinExistence type="predicted"/>
<feature type="transmembrane region" description="Helical" evidence="1">
    <location>
        <begin position="45"/>
        <end position="65"/>
    </location>
</feature>
<keyword evidence="1" id="KW-1133">Transmembrane helix</keyword>
<accession>A0A8H7P2U7</accession>
<name>A0A8H7P2U7_9APHY</name>
<dbReference type="InterPro" id="IPR045340">
    <property type="entry name" value="DUF6533"/>
</dbReference>
<dbReference type="AlphaFoldDB" id="A0A8H7P2U7"/>
<feature type="transmembrane region" description="Helical" evidence="1">
    <location>
        <begin position="204"/>
        <end position="224"/>
    </location>
</feature>
<gene>
    <name evidence="3" type="ORF">IEO21_04944</name>
</gene>